<dbReference type="AlphaFoldDB" id="A0A834YMR5"/>
<accession>A0A834YMR5</accession>
<dbReference type="Pfam" id="PF08699">
    <property type="entry name" value="ArgoL1"/>
    <property type="match status" value="1"/>
</dbReference>
<feature type="domain" description="Argonaute linker 1" evidence="1">
    <location>
        <begin position="81"/>
        <end position="123"/>
    </location>
</feature>
<reference evidence="2 3" key="1">
    <citation type="submission" date="2020-04" db="EMBL/GenBank/DDBJ databases">
        <title>Plant Genome Project.</title>
        <authorList>
            <person name="Zhang R.-G."/>
        </authorList>
    </citation>
    <scope>NUCLEOTIDE SEQUENCE [LARGE SCALE GENOMIC DNA]</scope>
    <source>
        <strain evidence="2">YNK0</strain>
        <tissue evidence="2">Leaf</tissue>
    </source>
</reference>
<dbReference type="SUPFAM" id="SSF101690">
    <property type="entry name" value="PAZ domain"/>
    <property type="match status" value="1"/>
</dbReference>
<evidence type="ECO:0000259" key="1">
    <source>
        <dbReference type="SMART" id="SM01163"/>
    </source>
</evidence>
<evidence type="ECO:0000313" key="3">
    <source>
        <dbReference type="Proteomes" id="UP000655225"/>
    </source>
</evidence>
<dbReference type="InterPro" id="IPR032474">
    <property type="entry name" value="Argonaute_N"/>
</dbReference>
<organism evidence="2 3">
    <name type="scientific">Tetracentron sinense</name>
    <name type="common">Spur-leaf</name>
    <dbReference type="NCBI Taxonomy" id="13715"/>
    <lineage>
        <taxon>Eukaryota</taxon>
        <taxon>Viridiplantae</taxon>
        <taxon>Streptophyta</taxon>
        <taxon>Embryophyta</taxon>
        <taxon>Tracheophyta</taxon>
        <taxon>Spermatophyta</taxon>
        <taxon>Magnoliopsida</taxon>
        <taxon>Trochodendrales</taxon>
        <taxon>Trochodendraceae</taxon>
        <taxon>Tetracentron</taxon>
    </lineage>
</organism>
<keyword evidence="3" id="KW-1185">Reference proteome</keyword>
<sequence>MKSLVSSYKHSHLGSLLPAYDGRESLYSWKERKFIVVIKFASHADMHHLRSFLEGKHAEVPQEALNALDIVMRQSPTSRYIPVKQSLYSRELGEQTIGGGLAAHRGFYQSLRPTQMGLSLNIV</sequence>
<dbReference type="OMA" id="WKERKFI"/>
<comment type="caution">
    <text evidence="2">The sequence shown here is derived from an EMBL/GenBank/DDBJ whole genome shotgun (WGS) entry which is preliminary data.</text>
</comment>
<dbReference type="OrthoDB" id="1938994at2759"/>
<proteinExistence type="predicted"/>
<dbReference type="InterPro" id="IPR014811">
    <property type="entry name" value="ArgoL1"/>
</dbReference>
<dbReference type="SMART" id="SM01163">
    <property type="entry name" value="DUF1785"/>
    <property type="match status" value="1"/>
</dbReference>
<dbReference type="PANTHER" id="PTHR22891">
    <property type="entry name" value="EUKARYOTIC TRANSLATION INITIATION FACTOR 2C"/>
    <property type="match status" value="1"/>
</dbReference>
<evidence type="ECO:0000313" key="2">
    <source>
        <dbReference type="EMBL" id="KAF8389625.1"/>
    </source>
</evidence>
<protein>
    <recommendedName>
        <fullName evidence="1">Argonaute linker 1 domain-containing protein</fullName>
    </recommendedName>
</protein>
<dbReference type="Proteomes" id="UP000655225">
    <property type="component" value="Unassembled WGS sequence"/>
</dbReference>
<name>A0A834YMR5_TETSI</name>
<dbReference type="Pfam" id="PF16486">
    <property type="entry name" value="ArgoN"/>
    <property type="match status" value="1"/>
</dbReference>
<gene>
    <name evidence="2" type="ORF">HHK36_024144</name>
</gene>
<dbReference type="InterPro" id="IPR036085">
    <property type="entry name" value="PAZ_dom_sf"/>
</dbReference>
<dbReference type="EMBL" id="JABCRI010000018">
    <property type="protein sequence ID" value="KAF8389625.1"/>
    <property type="molecule type" value="Genomic_DNA"/>
</dbReference>